<gene>
    <name evidence="2" type="primary">ABSGL_03196.1 scaffold 4267</name>
</gene>
<feature type="domain" description="Class II aldolase/adducin N-terminal" evidence="1">
    <location>
        <begin position="60"/>
        <end position="241"/>
    </location>
</feature>
<accession>A0A163KRG0</accession>
<dbReference type="SUPFAM" id="SSF53639">
    <property type="entry name" value="AraD/HMP-PK domain-like"/>
    <property type="match status" value="1"/>
</dbReference>
<dbReference type="FunCoup" id="A0A163KRG0">
    <property type="interactions" value="3"/>
</dbReference>
<proteinExistence type="predicted"/>
<dbReference type="Proteomes" id="UP000078561">
    <property type="component" value="Unassembled WGS sequence"/>
</dbReference>
<dbReference type="InParanoid" id="A0A163KRG0"/>
<dbReference type="AlphaFoldDB" id="A0A163KRG0"/>
<dbReference type="PANTHER" id="PTHR10672:SF3">
    <property type="entry name" value="PROTEIN HU-LI TAI SHAO"/>
    <property type="match status" value="1"/>
</dbReference>
<dbReference type="STRING" id="4829.A0A163KRG0"/>
<evidence type="ECO:0000259" key="1">
    <source>
        <dbReference type="SMART" id="SM01007"/>
    </source>
</evidence>
<dbReference type="Pfam" id="PF00596">
    <property type="entry name" value="Aldolase_II"/>
    <property type="match status" value="1"/>
</dbReference>
<keyword evidence="3" id="KW-1185">Reference proteome</keyword>
<sequence length="295" mass="32815">MTMSQNDVQHYAVFTRSARKVVLSGTETEQEAQEAETQEIIIPRPPTFKDVHQQRVHLKQRLAIGFRLLAKYGWDEGVAGHATVRDPEYPDLFWVNRLGQHFGTIKASDLVLLDHEGNIVRGNRLVNKAAFMIHGAVHQARPDAVCAVHTHSIYGKTFSSLGRPLLPITQDACAFYDDHSVYDQFGGVVFDADESHRLVTCLGPRHKAIILQNHGLLTIGDTIEAAFWWFVAMERSCHSQLLAEAASVNGVHDLKVIPDEIARATAKDVGTSRAGFAQAMPMFDIVARENPECLL</sequence>
<dbReference type="Gene3D" id="3.40.225.10">
    <property type="entry name" value="Class II aldolase/adducin N-terminal domain"/>
    <property type="match status" value="1"/>
</dbReference>
<dbReference type="InterPro" id="IPR036409">
    <property type="entry name" value="Aldolase_II/adducin_N_sf"/>
</dbReference>
<protein>
    <recommendedName>
        <fullName evidence="1">Class II aldolase/adducin N-terminal domain-containing protein</fullName>
    </recommendedName>
</protein>
<evidence type="ECO:0000313" key="2">
    <source>
        <dbReference type="EMBL" id="SAL97689.1"/>
    </source>
</evidence>
<dbReference type="NCBIfam" id="NF004855">
    <property type="entry name" value="PRK06208.1"/>
    <property type="match status" value="1"/>
</dbReference>
<name>A0A163KRG0_ABSGL</name>
<dbReference type="EMBL" id="LT551899">
    <property type="protein sequence ID" value="SAL97689.1"/>
    <property type="molecule type" value="Genomic_DNA"/>
</dbReference>
<dbReference type="PANTHER" id="PTHR10672">
    <property type="entry name" value="ADDUCIN"/>
    <property type="match status" value="1"/>
</dbReference>
<dbReference type="OMA" id="QHALKFY"/>
<dbReference type="InterPro" id="IPR051017">
    <property type="entry name" value="Aldolase-II_Adducin_sf"/>
</dbReference>
<reference evidence="2" key="1">
    <citation type="submission" date="2016-04" db="EMBL/GenBank/DDBJ databases">
        <authorList>
            <person name="Evans L.H."/>
            <person name="Alamgir A."/>
            <person name="Owens N."/>
            <person name="Weber N.D."/>
            <person name="Virtaneva K."/>
            <person name="Barbian K."/>
            <person name="Babar A."/>
            <person name="Rosenke K."/>
        </authorList>
    </citation>
    <scope>NUCLEOTIDE SEQUENCE [LARGE SCALE GENOMIC DNA]</scope>
    <source>
        <strain evidence="2">CBS 101.48</strain>
    </source>
</reference>
<dbReference type="GO" id="GO:0051015">
    <property type="term" value="F:actin filament binding"/>
    <property type="evidence" value="ECO:0007669"/>
    <property type="project" value="TreeGrafter"/>
</dbReference>
<dbReference type="GO" id="GO:0005856">
    <property type="term" value="C:cytoskeleton"/>
    <property type="evidence" value="ECO:0007669"/>
    <property type="project" value="TreeGrafter"/>
</dbReference>
<dbReference type="SMART" id="SM01007">
    <property type="entry name" value="Aldolase_II"/>
    <property type="match status" value="1"/>
</dbReference>
<dbReference type="OrthoDB" id="3238794at2759"/>
<evidence type="ECO:0000313" key="3">
    <source>
        <dbReference type="Proteomes" id="UP000078561"/>
    </source>
</evidence>
<organism evidence="2">
    <name type="scientific">Absidia glauca</name>
    <name type="common">Pin mould</name>
    <dbReference type="NCBI Taxonomy" id="4829"/>
    <lineage>
        <taxon>Eukaryota</taxon>
        <taxon>Fungi</taxon>
        <taxon>Fungi incertae sedis</taxon>
        <taxon>Mucoromycota</taxon>
        <taxon>Mucoromycotina</taxon>
        <taxon>Mucoromycetes</taxon>
        <taxon>Mucorales</taxon>
        <taxon>Cunninghamellaceae</taxon>
        <taxon>Absidia</taxon>
    </lineage>
</organism>
<dbReference type="FunFam" id="3.40.225.10:FF:000009">
    <property type="entry name" value="Class II aldolase/adducin N-terminal"/>
    <property type="match status" value="1"/>
</dbReference>
<dbReference type="InterPro" id="IPR001303">
    <property type="entry name" value="Aldolase_II/adducin_N"/>
</dbReference>